<dbReference type="PANTHER" id="PTHR14187:SF5">
    <property type="entry name" value="HEAT SHOCK 70 KDA PROTEIN 12A"/>
    <property type="match status" value="1"/>
</dbReference>
<evidence type="ECO:0000256" key="2">
    <source>
        <dbReference type="ARBA" id="ARBA00022840"/>
    </source>
</evidence>
<organism evidence="4 5">
    <name type="scientific">Rhizophagus irregularis</name>
    <dbReference type="NCBI Taxonomy" id="588596"/>
    <lineage>
        <taxon>Eukaryota</taxon>
        <taxon>Fungi</taxon>
        <taxon>Fungi incertae sedis</taxon>
        <taxon>Mucoromycota</taxon>
        <taxon>Glomeromycotina</taxon>
        <taxon>Glomeromycetes</taxon>
        <taxon>Glomerales</taxon>
        <taxon>Glomeraceae</taxon>
        <taxon>Rhizophagus</taxon>
    </lineage>
</organism>
<evidence type="ECO:0000313" key="6">
    <source>
        <dbReference type="Proteomes" id="UP000232722"/>
    </source>
</evidence>
<reference evidence="3 6" key="1">
    <citation type="submission" date="2016-04" db="EMBL/GenBank/DDBJ databases">
        <title>Genome analyses suggest a sexual origin of heterokaryosis in a supposedly ancient asexual fungus.</title>
        <authorList>
            <person name="Ropars J."/>
            <person name="Sedzielewska K."/>
            <person name="Noel J."/>
            <person name="Charron P."/>
            <person name="Farinelli L."/>
            <person name="Marton T."/>
            <person name="Kruger M."/>
            <person name="Pelin A."/>
            <person name="Brachmann A."/>
            <person name="Corradi N."/>
        </authorList>
    </citation>
    <scope>NUCLEOTIDE SEQUENCE [LARGE SCALE GENOMIC DNA]</scope>
    <source>
        <strain evidence="3 6">A5</strain>
    </source>
</reference>
<name>A0A2N0S2T7_9GLOM</name>
<dbReference type="EMBL" id="LLXH01000255">
    <property type="protein sequence ID" value="PKC69847.1"/>
    <property type="molecule type" value="Genomic_DNA"/>
</dbReference>
<dbReference type="InterPro" id="IPR043129">
    <property type="entry name" value="ATPase_NBD"/>
</dbReference>
<gene>
    <name evidence="4" type="ORF">RhiirA1_439771</name>
    <name evidence="3" type="ORF">RhiirA5_495767</name>
</gene>
<reference evidence="3 6" key="2">
    <citation type="submission" date="2017-09" db="EMBL/GenBank/DDBJ databases">
        <title>Extensive intraspecific genome diversity in a model arbuscular mycorrhizal fungus.</title>
        <authorList>
            <person name="Chen E.C."/>
            <person name="Morin E."/>
            <person name="Beaudet D."/>
            <person name="Noel J."/>
            <person name="Ndikumana S."/>
            <person name="Charron P."/>
            <person name="St-Onge C."/>
            <person name="Giorgi J."/>
            <person name="Grigoriev I.V."/>
            <person name="Roux C."/>
            <person name="Martin F.M."/>
            <person name="Corradi N."/>
        </authorList>
    </citation>
    <scope>NUCLEOTIDE SEQUENCE [LARGE SCALE GENOMIC DNA]</scope>
    <source>
        <strain evidence="3 6">A5</strain>
    </source>
</reference>
<comment type="caution">
    <text evidence="4">The sequence shown here is derived from an EMBL/GenBank/DDBJ whole genome shotgun (WGS) entry which is preliminary data.</text>
</comment>
<keyword evidence="2" id="KW-0067">ATP-binding</keyword>
<dbReference type="CDD" id="cd10229">
    <property type="entry name" value="ASKHA_NBD_HSP70_HSPA12"/>
    <property type="match status" value="1"/>
</dbReference>
<dbReference type="Proteomes" id="UP000232722">
    <property type="component" value="Unassembled WGS sequence"/>
</dbReference>
<dbReference type="VEuPathDB" id="FungiDB:RhiirA1_439771"/>
<accession>A0A2N0S2T7</accession>
<dbReference type="InterPro" id="IPR013126">
    <property type="entry name" value="Hsp_70_fam"/>
</dbReference>
<dbReference type="SUPFAM" id="SSF53067">
    <property type="entry name" value="Actin-like ATPase domain"/>
    <property type="match status" value="2"/>
</dbReference>
<dbReference type="GO" id="GO:0140662">
    <property type="term" value="F:ATP-dependent protein folding chaperone"/>
    <property type="evidence" value="ECO:0007669"/>
    <property type="project" value="InterPro"/>
</dbReference>
<dbReference type="Pfam" id="PF00012">
    <property type="entry name" value="HSP70"/>
    <property type="match status" value="1"/>
</dbReference>
<dbReference type="EMBL" id="LLXJ01000160">
    <property type="protein sequence ID" value="PKC13939.1"/>
    <property type="molecule type" value="Genomic_DNA"/>
</dbReference>
<protein>
    <submittedName>
        <fullName evidence="4">Actin-like ATPase domain-containing protein</fullName>
    </submittedName>
</protein>
<dbReference type="VEuPathDB" id="FungiDB:RhiirFUN_017824"/>
<dbReference type="GO" id="GO:0005524">
    <property type="term" value="F:ATP binding"/>
    <property type="evidence" value="ECO:0007669"/>
    <property type="project" value="UniProtKB-KW"/>
</dbReference>
<sequence length="554" mass="63039">MNGELNEIRVVIGLDFGTTFSGFAYCHVKESQNVTSNVIWQGEAGQLKTNTVLKYDGEYNRVISWGVPALAKKPSRRRQVNEGSKPIEKFKLHLGDIPDKYKPKLPSNIEYERAITDYLRKIGEVIKDTVKKHWPTINDYFKSVLLVLTIPADFSEKSKAIMRRCALNAELINTEDSVNLQFTTEPEAAAVYCMKNDLKTGDNFMIVDCGGGTVDLTTRKLINSDQLIEMTERAGGFCGSTFIDDEFINYLRKKLGDEPMDLLRDKNYGQMQYLIQQFCKSGKIPFTGDDPNFIYELDIQESAPTLMKYITDVKIKRSLEKDEWVIEIDSETMESIFEPAIQQILHLIDAQFNSNQEFCSAMFLVGGFSESKYLQKRIKQEFRYRANNNISVPPQPMAAIARGAAMYGLSIGSVISSRVLKYTYGVAYGRKWEKGDPIDKKTPDGMIINLFKRLAKRGNKMNINEEVKCTRVPMYSDQTRVTHHIYYTKEYNATYCDEPSMKLLGEFSVDLPGSGTDRSVLFGMAFGKMEVTATSKDKQTGQSYKTTFKFNFDI</sequence>
<dbReference type="Gene3D" id="3.90.640.10">
    <property type="entry name" value="Actin, Chain A, domain 4"/>
    <property type="match status" value="1"/>
</dbReference>
<keyword evidence="1" id="KW-0547">Nucleotide-binding</keyword>
<dbReference type="AlphaFoldDB" id="A0A2N0S2T7"/>
<reference evidence="4 5" key="3">
    <citation type="submission" date="2017-10" db="EMBL/GenBank/DDBJ databases">
        <title>Extensive intraspecific genome diversity in a model arbuscular mycorrhizal fungus.</title>
        <authorList>
            <person name="Chen E.C.H."/>
            <person name="Morin E."/>
            <person name="Baudet D."/>
            <person name="Noel J."/>
            <person name="Ndikumana S."/>
            <person name="Charron P."/>
            <person name="St-Onge C."/>
            <person name="Giorgi J."/>
            <person name="Grigoriev I.V."/>
            <person name="Roux C."/>
            <person name="Martin F.M."/>
            <person name="Corradi N."/>
        </authorList>
    </citation>
    <scope>NUCLEOTIDE SEQUENCE [LARGE SCALE GENOMIC DNA]</scope>
    <source>
        <strain evidence="4 5">A1</strain>
    </source>
</reference>
<dbReference type="Gene3D" id="3.30.420.40">
    <property type="match status" value="2"/>
</dbReference>
<evidence type="ECO:0000313" key="3">
    <source>
        <dbReference type="EMBL" id="PKC13939.1"/>
    </source>
</evidence>
<evidence type="ECO:0000313" key="5">
    <source>
        <dbReference type="Proteomes" id="UP000232688"/>
    </source>
</evidence>
<evidence type="ECO:0000313" key="4">
    <source>
        <dbReference type="EMBL" id="PKC69847.1"/>
    </source>
</evidence>
<evidence type="ECO:0000256" key="1">
    <source>
        <dbReference type="ARBA" id="ARBA00022741"/>
    </source>
</evidence>
<dbReference type="VEuPathDB" id="FungiDB:FUN_007969"/>
<proteinExistence type="predicted"/>
<dbReference type="PANTHER" id="PTHR14187">
    <property type="entry name" value="ALPHA KINASE/ELONGATION FACTOR 2 KINASE"/>
    <property type="match status" value="1"/>
</dbReference>
<dbReference type="Proteomes" id="UP000232688">
    <property type="component" value="Unassembled WGS sequence"/>
</dbReference>
<reference evidence="4 5" key="4">
    <citation type="submission" date="2017-10" db="EMBL/GenBank/DDBJ databases">
        <title>Genome analyses suggest a sexual origin of heterokaryosis in a supposedly ancient asexual fungus.</title>
        <authorList>
            <person name="Corradi N."/>
            <person name="Sedzielewska K."/>
            <person name="Noel J."/>
            <person name="Charron P."/>
            <person name="Farinelli L."/>
            <person name="Marton T."/>
            <person name="Kruger M."/>
            <person name="Pelin A."/>
            <person name="Brachmann A."/>
            <person name="Corradi N."/>
        </authorList>
    </citation>
    <scope>NUCLEOTIDE SEQUENCE [LARGE SCALE GENOMIC DNA]</scope>
    <source>
        <strain evidence="4 5">A1</strain>
    </source>
</reference>